<evidence type="ECO:0000313" key="2">
    <source>
        <dbReference type="Proteomes" id="UP001472978"/>
    </source>
</evidence>
<organism evidence="1 2">
    <name type="scientific">Halomonas pelophila</name>
    <dbReference type="NCBI Taxonomy" id="3151122"/>
    <lineage>
        <taxon>Bacteria</taxon>
        <taxon>Pseudomonadati</taxon>
        <taxon>Pseudomonadota</taxon>
        <taxon>Gammaproteobacteria</taxon>
        <taxon>Oceanospirillales</taxon>
        <taxon>Halomonadaceae</taxon>
        <taxon>Halomonas</taxon>
    </lineage>
</organism>
<dbReference type="Proteomes" id="UP001472978">
    <property type="component" value="Unassembled WGS sequence"/>
</dbReference>
<dbReference type="RefSeq" id="WP_349758593.1">
    <property type="nucleotide sequence ID" value="NZ_JBEGCI010000008.1"/>
</dbReference>
<evidence type="ECO:0000313" key="1">
    <source>
        <dbReference type="EMBL" id="MEQ6889064.1"/>
    </source>
</evidence>
<name>A0ABV1N5Q4_9GAMM</name>
<reference evidence="1 2" key="1">
    <citation type="submission" date="2024-05" db="EMBL/GenBank/DDBJ databases">
        <title>Halomonas sp. CS7 16S ribosomal RNA gene Genome sequencing and assembly.</title>
        <authorList>
            <person name="Yook S."/>
        </authorList>
    </citation>
    <scope>NUCLEOTIDE SEQUENCE [LARGE SCALE GENOMIC DNA]</scope>
    <source>
        <strain evidence="1 2">CS7</strain>
    </source>
</reference>
<dbReference type="EMBL" id="JBEGCI010000008">
    <property type="protein sequence ID" value="MEQ6889064.1"/>
    <property type="molecule type" value="Genomic_DNA"/>
</dbReference>
<keyword evidence="2" id="KW-1185">Reference proteome</keyword>
<comment type="caution">
    <text evidence="1">The sequence shown here is derived from an EMBL/GenBank/DDBJ whole genome shotgun (WGS) entry which is preliminary data.</text>
</comment>
<protein>
    <submittedName>
        <fullName evidence="1">Uncharacterized protein</fullName>
    </submittedName>
</protein>
<gene>
    <name evidence="1" type="ORF">ABE957_10310</name>
</gene>
<proteinExistence type="predicted"/>
<accession>A0ABV1N5Q4</accession>
<sequence length="75" mass="8120">MAAYQFGKTGTAEQVAALARMIQTRKAPLGVANFQAHTWCELLVLTHFPPASCIGDAVPWHLFGARPCGFLALSY</sequence>